<evidence type="ECO:0000256" key="6">
    <source>
        <dbReference type="ARBA" id="ARBA00023295"/>
    </source>
</evidence>
<proteinExistence type="inferred from homology"/>
<dbReference type="AlphaFoldDB" id="A0A9P4SDC1"/>
<evidence type="ECO:0000256" key="10">
    <source>
        <dbReference type="PIRSR" id="PIRSR029900-1"/>
    </source>
</evidence>
<keyword evidence="5 11" id="KW-0119">Carbohydrate metabolism</keyword>
<evidence type="ECO:0000256" key="1">
    <source>
        <dbReference type="ARBA" id="ARBA00008833"/>
    </source>
</evidence>
<evidence type="ECO:0000256" key="5">
    <source>
        <dbReference type="ARBA" id="ARBA00023277"/>
    </source>
</evidence>
<keyword evidence="3 9" id="KW-0858">Xylan degradation</keyword>
<gene>
    <name evidence="11" type="primary">aguA</name>
    <name evidence="16" type="ORF">M501DRAFT_1009903</name>
</gene>
<feature type="signal peptide" evidence="12">
    <location>
        <begin position="1"/>
        <end position="15"/>
    </location>
</feature>
<evidence type="ECO:0000313" key="17">
    <source>
        <dbReference type="Proteomes" id="UP000799429"/>
    </source>
</evidence>
<evidence type="ECO:0000259" key="15">
    <source>
        <dbReference type="Pfam" id="PF07488"/>
    </source>
</evidence>
<comment type="similarity">
    <text evidence="1 9 11">Belongs to the glycosyl hydrolase 67 family.</text>
</comment>
<keyword evidence="7 11" id="KW-0624">Polysaccharide degradation</keyword>
<dbReference type="EMBL" id="MU006092">
    <property type="protein sequence ID" value="KAF2840651.1"/>
    <property type="molecule type" value="Genomic_DNA"/>
</dbReference>
<evidence type="ECO:0000256" key="11">
    <source>
        <dbReference type="RuleBase" id="RU361198"/>
    </source>
</evidence>
<dbReference type="GO" id="GO:0046559">
    <property type="term" value="F:alpha-glucuronidase activity"/>
    <property type="evidence" value="ECO:0007669"/>
    <property type="project" value="UniProtKB-EC"/>
</dbReference>
<dbReference type="InterPro" id="IPR017853">
    <property type="entry name" value="GH"/>
</dbReference>
<dbReference type="OrthoDB" id="6501611at2759"/>
<evidence type="ECO:0000259" key="13">
    <source>
        <dbReference type="Pfam" id="PF03648"/>
    </source>
</evidence>
<reference evidence="16" key="1">
    <citation type="journal article" date="2020" name="Stud. Mycol.">
        <title>101 Dothideomycetes genomes: a test case for predicting lifestyles and emergence of pathogens.</title>
        <authorList>
            <person name="Haridas S."/>
            <person name="Albert R."/>
            <person name="Binder M."/>
            <person name="Bloem J."/>
            <person name="Labutti K."/>
            <person name="Salamov A."/>
            <person name="Andreopoulos B."/>
            <person name="Baker S."/>
            <person name="Barry K."/>
            <person name="Bills G."/>
            <person name="Bluhm B."/>
            <person name="Cannon C."/>
            <person name="Castanera R."/>
            <person name="Culley D."/>
            <person name="Daum C."/>
            <person name="Ezra D."/>
            <person name="Gonzalez J."/>
            <person name="Henrissat B."/>
            <person name="Kuo A."/>
            <person name="Liang C."/>
            <person name="Lipzen A."/>
            <person name="Lutzoni F."/>
            <person name="Magnuson J."/>
            <person name="Mondo S."/>
            <person name="Nolan M."/>
            <person name="Ohm R."/>
            <person name="Pangilinan J."/>
            <person name="Park H.-J."/>
            <person name="Ramirez L."/>
            <person name="Alfaro M."/>
            <person name="Sun H."/>
            <person name="Tritt A."/>
            <person name="Yoshinaga Y."/>
            <person name="Zwiers L.-H."/>
            <person name="Turgeon B."/>
            <person name="Goodwin S."/>
            <person name="Spatafora J."/>
            <person name="Crous P."/>
            <person name="Grigoriev I."/>
        </authorList>
    </citation>
    <scope>NUCLEOTIDE SEQUENCE</scope>
    <source>
        <strain evidence="16">CBS 101060</strain>
    </source>
</reference>
<comment type="function">
    <text evidence="11">Alpha-glucuronidase involved in the hydrolysis of xylan, a major structural heterogeneous polysaccharide found in plant biomass representing the second most abundant polysaccharide in the biosphere, after cellulose. Releases 4-O-methylglucuronic acid from xylan.</text>
</comment>
<dbReference type="CDD" id="cd02795">
    <property type="entry name" value="CBM6-CBM35-CBM36_like"/>
    <property type="match status" value="1"/>
</dbReference>
<dbReference type="SUPFAM" id="SSF51445">
    <property type="entry name" value="(Trans)glycosidases"/>
    <property type="match status" value="1"/>
</dbReference>
<dbReference type="InterPro" id="IPR029018">
    <property type="entry name" value="Hex-like_dom2"/>
</dbReference>
<evidence type="ECO:0000259" key="14">
    <source>
        <dbReference type="Pfam" id="PF07477"/>
    </source>
</evidence>
<evidence type="ECO:0000256" key="4">
    <source>
        <dbReference type="ARBA" id="ARBA00022801"/>
    </source>
</evidence>
<dbReference type="PANTHER" id="PTHR39207:SF1">
    <property type="entry name" value="ALPHA-GLUCURONIDASE A"/>
    <property type="match status" value="1"/>
</dbReference>
<feature type="domain" description="Glycosyl hydrolase family 67 catalytic" evidence="15">
    <location>
        <begin position="145"/>
        <end position="471"/>
    </location>
</feature>
<dbReference type="PIRSF" id="PIRSF029900">
    <property type="entry name" value="Alpha-glucuronds"/>
    <property type="match status" value="1"/>
</dbReference>
<dbReference type="Gene3D" id="3.20.20.80">
    <property type="entry name" value="Glycosidases"/>
    <property type="match status" value="1"/>
</dbReference>
<accession>A0A9P4SDC1</accession>
<dbReference type="GO" id="GO:0045493">
    <property type="term" value="P:xylan catabolic process"/>
    <property type="evidence" value="ECO:0007669"/>
    <property type="project" value="UniProtKB-KW"/>
</dbReference>
<evidence type="ECO:0000256" key="12">
    <source>
        <dbReference type="SAM" id="SignalP"/>
    </source>
</evidence>
<dbReference type="Pfam" id="PF07488">
    <property type="entry name" value="Glyco_hydro_67M"/>
    <property type="match status" value="1"/>
</dbReference>
<dbReference type="Pfam" id="PF03648">
    <property type="entry name" value="Glyco_hydro_67N"/>
    <property type="match status" value="1"/>
</dbReference>
<dbReference type="InterPro" id="IPR005154">
    <property type="entry name" value="Glyco_hydro_67_aGlcAse_N"/>
</dbReference>
<dbReference type="Proteomes" id="UP000799429">
    <property type="component" value="Unassembled WGS sequence"/>
</dbReference>
<evidence type="ECO:0000256" key="8">
    <source>
        <dbReference type="ARBA" id="ARBA00048838"/>
    </source>
</evidence>
<dbReference type="FunFam" id="3.90.1330.10:FF:000001">
    <property type="entry name" value="Xylan alpha-1,2-glucuronidase"/>
    <property type="match status" value="1"/>
</dbReference>
<evidence type="ECO:0000256" key="9">
    <source>
        <dbReference type="PIRNR" id="PIRNR029900"/>
    </source>
</evidence>
<dbReference type="PANTHER" id="PTHR39207">
    <property type="entry name" value="ALPHA-GLUCURONIDASE A"/>
    <property type="match status" value="1"/>
</dbReference>
<feature type="active site" description="Proton acceptor" evidence="10">
    <location>
        <position position="411"/>
    </location>
</feature>
<keyword evidence="4 9" id="KW-0378">Hydrolase</keyword>
<keyword evidence="12" id="KW-0732">Signal</keyword>
<name>A0A9P4SDC1_9PEZI</name>
<feature type="chain" id="PRO_5040496653" description="Alpha-glucuronidase" evidence="12">
    <location>
        <begin position="16"/>
        <end position="843"/>
    </location>
</feature>
<comment type="catalytic activity">
    <reaction evidence="8 9 11">
        <text>an alpha-D-glucuronoside + H2O = D-glucuronate + an alcohol</text>
        <dbReference type="Rhea" id="RHEA:20005"/>
        <dbReference type="ChEBI" id="CHEBI:15377"/>
        <dbReference type="ChEBI" id="CHEBI:30879"/>
        <dbReference type="ChEBI" id="CHEBI:58720"/>
        <dbReference type="ChEBI" id="CHEBI:58899"/>
        <dbReference type="EC" id="3.2.1.139"/>
    </reaction>
</comment>
<feature type="active site" description="Proton acceptor" evidence="10">
    <location>
        <position position="383"/>
    </location>
</feature>
<feature type="domain" description="Glycosyl hydrolase family 67 C-terminal" evidence="14">
    <location>
        <begin position="473"/>
        <end position="695"/>
    </location>
</feature>
<protein>
    <recommendedName>
        <fullName evidence="2 9">Alpha-glucuronidase</fullName>
        <ecNumber evidence="2 9">3.2.1.139</ecNumber>
    </recommendedName>
</protein>
<organism evidence="16 17">
    <name type="scientific">Patellaria atrata CBS 101060</name>
    <dbReference type="NCBI Taxonomy" id="1346257"/>
    <lineage>
        <taxon>Eukaryota</taxon>
        <taxon>Fungi</taxon>
        <taxon>Dikarya</taxon>
        <taxon>Ascomycota</taxon>
        <taxon>Pezizomycotina</taxon>
        <taxon>Dothideomycetes</taxon>
        <taxon>Dothideomycetes incertae sedis</taxon>
        <taxon>Patellariales</taxon>
        <taxon>Patellariaceae</taxon>
        <taxon>Patellaria</taxon>
    </lineage>
</organism>
<dbReference type="GO" id="GO:0005576">
    <property type="term" value="C:extracellular region"/>
    <property type="evidence" value="ECO:0007669"/>
    <property type="project" value="UniProtKB-SubCell"/>
</dbReference>
<comment type="subcellular location">
    <subcellularLocation>
        <location evidence="11">Secreted</location>
    </subcellularLocation>
</comment>
<dbReference type="SUPFAM" id="SSF55545">
    <property type="entry name" value="beta-N-acetylhexosaminidase-like domain"/>
    <property type="match status" value="1"/>
</dbReference>
<dbReference type="Gene3D" id="3.30.379.10">
    <property type="entry name" value="Chitobiase/beta-hexosaminidase domain 2-like"/>
    <property type="match status" value="1"/>
</dbReference>
<keyword evidence="6 9" id="KW-0326">Glycosidase</keyword>
<dbReference type="InterPro" id="IPR011100">
    <property type="entry name" value="Glyco_hydro_67_cat"/>
</dbReference>
<dbReference type="InterPro" id="IPR037054">
    <property type="entry name" value="A-glucoronidase_C_sf"/>
</dbReference>
<keyword evidence="17" id="KW-1185">Reference proteome</keyword>
<sequence>MFSFLFFASFGLVAAENGLDGWLRYAPLPSADSYHDGIPSKIVALNDTKISPVYTAGQELQQGISGIFGKELDVQYDDCTSFSSIVVGTVEEYSNGGGETDDIPELEADGFYLSVDGDSVKILGQNERGALYGAFEYLSLLAQGNTSEFSYASNPSAPIRWINQWDNLVSGGTHGSVERGYGGPSIFYKDGYIKEDQTRAAQYARLLASIGVNAVVVNNVNANASFLTEANMDGLKRIADVFRPYGVQLGLSLFFASPKDLGGLDTFDPLDESVVEWWHDVTDKLYRRIPDMAGYLVKANSEGQPGPFTYNRTLADAANLFAKTVKPYGGVCMFRAFVYDHTTLNQTLDWKADRANAAVEFFKELDGQFMDNVVVQIKYGPIDFQVREPVSPLFANLLETNTAIELQITQEYLGQQAHVVYLPPLWKTILDFDLRVEGQPSLTREIVSGARFKRPLGGYAGVANVGTNTTWLGSHLAMSNLYAYGRLAWDPTHSSERLVQDWTRLTFGLDSSVVDTITQLSLESWPAYENYTGNLGIQTLTDILFGHYGPNPASQDGNPWGQWTRADNDSIGMDRTVWNGTGFAGQYPAEVAAMYEDIETTPDDLLLWFHHVPYTQRLKSGKTVIQHFYDAHYAGSATAQTFVSLWESLKGKIDDQRYEEQLFRLKYQAGHSLVWRDAVNGFYHSLSGIADEKGRVGNYSWRIEAENMTLEGYEPYSVHPPSMASETRAIVTSSNSTQGTASAVLSVKPGTYNLAVNYFDLAIGRSKWEVFLNEESVGSWEGDSEYVLGHAPSFYLDGTSATRITFENVEVGNGDLLKIVGVPDGEEPAPLDYVSLLPVGIVD</sequence>
<evidence type="ECO:0000256" key="3">
    <source>
        <dbReference type="ARBA" id="ARBA00022651"/>
    </source>
</evidence>
<evidence type="ECO:0000313" key="16">
    <source>
        <dbReference type="EMBL" id="KAF2840651.1"/>
    </source>
</evidence>
<evidence type="ECO:0000256" key="2">
    <source>
        <dbReference type="ARBA" id="ARBA00012271"/>
    </source>
</evidence>
<dbReference type="InterPro" id="IPR011099">
    <property type="entry name" value="Glyco_hydro_67_C"/>
</dbReference>
<feature type="active site" description="Proton donor" evidence="10">
    <location>
        <position position="302"/>
    </location>
</feature>
<feature type="domain" description="Alpha glucuronidase N-terminal" evidence="13">
    <location>
        <begin position="21"/>
        <end position="137"/>
    </location>
</feature>
<dbReference type="Gene3D" id="3.90.1330.10">
    <property type="entry name" value="Alpha-glucuronidase, C-terminal domain"/>
    <property type="match status" value="1"/>
</dbReference>
<comment type="caution">
    <text evidence="16">The sequence shown here is derived from an EMBL/GenBank/DDBJ whole genome shotgun (WGS) entry which is preliminary data.</text>
</comment>
<dbReference type="Pfam" id="PF07477">
    <property type="entry name" value="Glyco_hydro_67C"/>
    <property type="match status" value="1"/>
</dbReference>
<dbReference type="InterPro" id="IPR011395">
    <property type="entry name" value="Glyco_hydro_67_aGlcAse"/>
</dbReference>
<evidence type="ECO:0000256" key="7">
    <source>
        <dbReference type="ARBA" id="ARBA00023326"/>
    </source>
</evidence>
<dbReference type="EC" id="3.2.1.139" evidence="2 9"/>